<dbReference type="RefSeq" id="XP_067166261.1">
    <property type="nucleotide sequence ID" value="XM_067310160.1"/>
</dbReference>
<keyword evidence="1" id="KW-1015">Disulfide bond</keyword>
<dbReference type="InterPro" id="IPR013783">
    <property type="entry name" value="Ig-like_fold"/>
</dbReference>
<keyword evidence="3 7" id="KW-0812">Transmembrane</keyword>
<accession>A0ABM4FMT6</accession>
<evidence type="ECO:0000256" key="3">
    <source>
        <dbReference type="SAM" id="Phobius"/>
    </source>
</evidence>
<reference evidence="7" key="1">
    <citation type="submission" date="2025-08" db="UniProtKB">
        <authorList>
            <consortium name="RefSeq"/>
        </authorList>
    </citation>
    <scope>IDENTIFICATION</scope>
    <source>
        <tissue evidence="7">Blood</tissue>
    </source>
</reference>
<dbReference type="Gene3D" id="2.60.40.10">
    <property type="entry name" value="Immunoglobulins"/>
    <property type="match status" value="1"/>
</dbReference>
<evidence type="ECO:0000256" key="4">
    <source>
        <dbReference type="SAM" id="SignalP"/>
    </source>
</evidence>
<keyword evidence="3" id="KW-0472">Membrane</keyword>
<evidence type="ECO:0000259" key="5">
    <source>
        <dbReference type="PROSITE" id="PS50835"/>
    </source>
</evidence>
<evidence type="ECO:0000256" key="2">
    <source>
        <dbReference type="SAM" id="MobiDB-lite"/>
    </source>
</evidence>
<dbReference type="InterPro" id="IPR007110">
    <property type="entry name" value="Ig-like_dom"/>
</dbReference>
<feature type="signal peptide" evidence="4">
    <location>
        <begin position="1"/>
        <end position="27"/>
    </location>
</feature>
<dbReference type="Proteomes" id="UP001652627">
    <property type="component" value="Chromosome 23"/>
</dbReference>
<dbReference type="PANTHER" id="PTHR47224">
    <property type="entry name" value="TRANSMEMBRANE PROTEIN 25"/>
    <property type="match status" value="1"/>
</dbReference>
<keyword evidence="3" id="KW-1133">Transmembrane helix</keyword>
<feature type="chain" id="PRO_5046097049" evidence="4">
    <location>
        <begin position="28"/>
        <end position="400"/>
    </location>
</feature>
<dbReference type="InterPro" id="IPR042864">
    <property type="entry name" value="TMEM25"/>
</dbReference>
<dbReference type="SUPFAM" id="SSF48726">
    <property type="entry name" value="Immunoglobulin"/>
    <property type="match status" value="1"/>
</dbReference>
<keyword evidence="6" id="KW-1185">Reference proteome</keyword>
<evidence type="ECO:0000313" key="6">
    <source>
        <dbReference type="Proteomes" id="UP001652627"/>
    </source>
</evidence>
<keyword evidence="4" id="KW-0732">Signal</keyword>
<feature type="domain" description="Ig-like" evidence="5">
    <location>
        <begin position="31"/>
        <end position="114"/>
    </location>
</feature>
<protein>
    <submittedName>
        <fullName evidence="7">Transmembrane protein 25 isoform X1</fullName>
    </submittedName>
</protein>
<proteinExistence type="predicted"/>
<evidence type="ECO:0000313" key="7">
    <source>
        <dbReference type="RefSeq" id="XP_067166261.1"/>
    </source>
</evidence>
<feature type="region of interest" description="Disordered" evidence="2">
    <location>
        <begin position="326"/>
        <end position="364"/>
    </location>
</feature>
<dbReference type="PROSITE" id="PS50835">
    <property type="entry name" value="IG_LIKE"/>
    <property type="match status" value="1"/>
</dbReference>
<sequence length="400" mass="41067">MGHCRGSPGAALARLLLLLCIPALCPAGLGPTIDGRVLAARALHEGESRAFTCRAPRPAATLAWYLDGRQQEPDSPAEHSAASTFTLTARRTDRQLTCALTDPASGDVANASVRLDVQCKLWVLSLMRAALVCVGLAKGSVAHGALASPSAVLTAVSARPVAPEILRADARYAEAEGPGLLVVLLALVQANPPAAVTWVGPDGRAVANASELLTLDAGSHPTLANHTVRLRLGAAAGSFSVSAANGLGVANASVPAPGLLDARLELPLLGVAVGGALALGALLGLGWLTACVACCRAKPEPEPGLPGPAPLPPRCSGCLQPEGVRLPRENQSLPPNLRLSDLAQEPRASPGDAGTGAKAEERAQPELEKTLVLSSLGFVRFPMTGYIYKVSSMSSDEIWL</sequence>
<dbReference type="Pfam" id="PF08205">
    <property type="entry name" value="C2-set_2"/>
    <property type="match status" value="1"/>
</dbReference>
<dbReference type="InterPro" id="IPR013162">
    <property type="entry name" value="CD80_C2-set"/>
</dbReference>
<dbReference type="PANTHER" id="PTHR47224:SF1">
    <property type="entry name" value="TRANSMEMBRANE PROTEIN 25"/>
    <property type="match status" value="1"/>
</dbReference>
<dbReference type="InterPro" id="IPR036179">
    <property type="entry name" value="Ig-like_dom_sf"/>
</dbReference>
<evidence type="ECO:0000256" key="1">
    <source>
        <dbReference type="ARBA" id="ARBA00023157"/>
    </source>
</evidence>
<feature type="transmembrane region" description="Helical" evidence="3">
    <location>
        <begin position="266"/>
        <end position="288"/>
    </location>
</feature>
<dbReference type="GeneID" id="136994036"/>
<name>A0ABM4FMT6_9AVES</name>
<gene>
    <name evidence="7" type="primary">TMEM25</name>
</gene>
<organism evidence="6 7">
    <name type="scientific">Apteryx mantelli</name>
    <name type="common">North Island brown kiwi</name>
    <dbReference type="NCBI Taxonomy" id="2696672"/>
    <lineage>
        <taxon>Eukaryota</taxon>
        <taxon>Metazoa</taxon>
        <taxon>Chordata</taxon>
        <taxon>Craniata</taxon>
        <taxon>Vertebrata</taxon>
        <taxon>Euteleostomi</taxon>
        <taxon>Archelosauria</taxon>
        <taxon>Archosauria</taxon>
        <taxon>Dinosauria</taxon>
        <taxon>Saurischia</taxon>
        <taxon>Theropoda</taxon>
        <taxon>Coelurosauria</taxon>
        <taxon>Aves</taxon>
        <taxon>Palaeognathae</taxon>
        <taxon>Apterygiformes</taxon>
        <taxon>Apterygidae</taxon>
        <taxon>Apteryx</taxon>
    </lineage>
</organism>